<organism evidence="1 2">
    <name type="scientific">Bacteroides caccae</name>
    <dbReference type="NCBI Taxonomy" id="47678"/>
    <lineage>
        <taxon>Bacteria</taxon>
        <taxon>Pseudomonadati</taxon>
        <taxon>Bacteroidota</taxon>
        <taxon>Bacteroidia</taxon>
        <taxon>Bacteroidales</taxon>
        <taxon>Bacteroidaceae</taxon>
        <taxon>Bacteroides</taxon>
    </lineage>
</organism>
<dbReference type="AlphaFoldDB" id="A0A174G8V8"/>
<evidence type="ECO:0008006" key="3">
    <source>
        <dbReference type="Google" id="ProtNLM"/>
    </source>
</evidence>
<evidence type="ECO:0000313" key="1">
    <source>
        <dbReference type="EMBL" id="CUO57330.1"/>
    </source>
</evidence>
<dbReference type="EMBL" id="CZAI01000001">
    <property type="protein sequence ID" value="CUO57330.1"/>
    <property type="molecule type" value="Genomic_DNA"/>
</dbReference>
<accession>A0A174G8V8</accession>
<evidence type="ECO:0000313" key="2">
    <source>
        <dbReference type="Proteomes" id="UP000095657"/>
    </source>
</evidence>
<protein>
    <recommendedName>
        <fullName evidence="3">HTH luxR-type domain-containing protein</fullName>
    </recommendedName>
</protein>
<dbReference type="RefSeq" id="WP_055169740.1">
    <property type="nucleotide sequence ID" value="NZ_CZAI01000001.1"/>
</dbReference>
<dbReference type="STRING" id="47678.ERS852494_00221"/>
<dbReference type="Proteomes" id="UP000095657">
    <property type="component" value="Unassembled WGS sequence"/>
</dbReference>
<sequence length="133" mass="15591">MNTNLIYISENCNLDDERFFGYHKYVNILMCIILSPKTLCHKLVAEEWGQLFILMDILYGDALKNWLADYNYLSEEEIALCYFCYIGIKHRNQAIFFGISSQSLSKRKQRLKDKLAISHTISLEKAIRILAMK</sequence>
<reference evidence="1 2" key="1">
    <citation type="submission" date="2015-09" db="EMBL/GenBank/DDBJ databases">
        <authorList>
            <consortium name="Pathogen Informatics"/>
        </authorList>
    </citation>
    <scope>NUCLEOTIDE SEQUENCE [LARGE SCALE GENOMIC DNA]</scope>
    <source>
        <strain evidence="1 2">2789STDY5834880</strain>
    </source>
</reference>
<proteinExistence type="predicted"/>
<name>A0A174G8V8_9BACE</name>
<gene>
    <name evidence="1" type="ORF">ERS852494_00221</name>
</gene>